<dbReference type="EMBL" id="CM001220">
    <property type="protein sequence ID" value="KEH30366.1"/>
    <property type="molecule type" value="Genomic_DNA"/>
</dbReference>
<dbReference type="SUPFAM" id="SSF53098">
    <property type="entry name" value="Ribonuclease H-like"/>
    <property type="match status" value="1"/>
</dbReference>
<evidence type="ECO:0000313" key="3">
    <source>
        <dbReference type="Proteomes" id="UP000002051"/>
    </source>
</evidence>
<accession>A0A072ULY5</accession>
<evidence type="ECO:0000313" key="1">
    <source>
        <dbReference type="EMBL" id="KEH30366.1"/>
    </source>
</evidence>
<name>A0A072ULY5_MEDTR</name>
<dbReference type="Proteomes" id="UP000002051">
    <property type="component" value="Chromosome 4"/>
</dbReference>
<dbReference type="Gene3D" id="3.30.420.10">
    <property type="entry name" value="Ribonuclease H-like superfamily/Ribonuclease H"/>
    <property type="match status" value="1"/>
</dbReference>
<gene>
    <name evidence="1" type="ordered locus">MTR_4g068750</name>
</gene>
<reference evidence="2" key="3">
    <citation type="submission" date="2015-04" db="UniProtKB">
        <authorList>
            <consortium name="EnsemblPlants"/>
        </authorList>
    </citation>
    <scope>IDENTIFICATION</scope>
    <source>
        <strain evidence="2">cv. Jemalong A17</strain>
    </source>
</reference>
<dbReference type="EnsemblPlants" id="KEH30366">
    <property type="protein sequence ID" value="KEH30366"/>
    <property type="gene ID" value="MTR_4g068750"/>
</dbReference>
<proteinExistence type="predicted"/>
<dbReference type="InterPro" id="IPR036397">
    <property type="entry name" value="RNaseH_sf"/>
</dbReference>
<evidence type="ECO:0008006" key="4">
    <source>
        <dbReference type="Google" id="ProtNLM"/>
    </source>
</evidence>
<protein>
    <recommendedName>
        <fullName evidence="4">Integrase catalytic domain-containing protein</fullName>
    </recommendedName>
</protein>
<dbReference type="HOGENOM" id="CLU_1920207_0_0_1"/>
<dbReference type="AlphaFoldDB" id="A0A072ULY5"/>
<reference evidence="1 3" key="1">
    <citation type="journal article" date="2011" name="Nature">
        <title>The Medicago genome provides insight into the evolution of rhizobial symbioses.</title>
        <authorList>
            <person name="Young N.D."/>
            <person name="Debelle F."/>
            <person name="Oldroyd G.E."/>
            <person name="Geurts R."/>
            <person name="Cannon S.B."/>
            <person name="Udvardi M.K."/>
            <person name="Benedito V.A."/>
            <person name="Mayer K.F."/>
            <person name="Gouzy J."/>
            <person name="Schoof H."/>
            <person name="Van de Peer Y."/>
            <person name="Proost S."/>
            <person name="Cook D.R."/>
            <person name="Meyers B.C."/>
            <person name="Spannagl M."/>
            <person name="Cheung F."/>
            <person name="De Mita S."/>
            <person name="Krishnakumar V."/>
            <person name="Gundlach H."/>
            <person name="Zhou S."/>
            <person name="Mudge J."/>
            <person name="Bharti A.K."/>
            <person name="Murray J.D."/>
            <person name="Naoumkina M.A."/>
            <person name="Rosen B."/>
            <person name="Silverstein K.A."/>
            <person name="Tang H."/>
            <person name="Rombauts S."/>
            <person name="Zhao P.X."/>
            <person name="Zhou P."/>
            <person name="Barbe V."/>
            <person name="Bardou P."/>
            <person name="Bechner M."/>
            <person name="Bellec A."/>
            <person name="Berger A."/>
            <person name="Berges H."/>
            <person name="Bidwell S."/>
            <person name="Bisseling T."/>
            <person name="Choisne N."/>
            <person name="Couloux A."/>
            <person name="Denny R."/>
            <person name="Deshpande S."/>
            <person name="Dai X."/>
            <person name="Doyle J.J."/>
            <person name="Dudez A.M."/>
            <person name="Farmer A.D."/>
            <person name="Fouteau S."/>
            <person name="Franken C."/>
            <person name="Gibelin C."/>
            <person name="Gish J."/>
            <person name="Goldstein S."/>
            <person name="Gonzalez A.J."/>
            <person name="Green P.J."/>
            <person name="Hallab A."/>
            <person name="Hartog M."/>
            <person name="Hua A."/>
            <person name="Humphray S.J."/>
            <person name="Jeong D.H."/>
            <person name="Jing Y."/>
            <person name="Jocker A."/>
            <person name="Kenton S.M."/>
            <person name="Kim D.J."/>
            <person name="Klee K."/>
            <person name="Lai H."/>
            <person name="Lang C."/>
            <person name="Lin S."/>
            <person name="Macmil S.L."/>
            <person name="Magdelenat G."/>
            <person name="Matthews L."/>
            <person name="McCorrison J."/>
            <person name="Monaghan E.L."/>
            <person name="Mun J.H."/>
            <person name="Najar F.Z."/>
            <person name="Nicholson C."/>
            <person name="Noirot C."/>
            <person name="O'Bleness M."/>
            <person name="Paule C.R."/>
            <person name="Poulain J."/>
            <person name="Prion F."/>
            <person name="Qin B."/>
            <person name="Qu C."/>
            <person name="Retzel E.F."/>
            <person name="Riddle C."/>
            <person name="Sallet E."/>
            <person name="Samain S."/>
            <person name="Samson N."/>
            <person name="Sanders I."/>
            <person name="Saurat O."/>
            <person name="Scarpelli C."/>
            <person name="Schiex T."/>
            <person name="Segurens B."/>
            <person name="Severin A.J."/>
            <person name="Sherrier D.J."/>
            <person name="Shi R."/>
            <person name="Sims S."/>
            <person name="Singer S.R."/>
            <person name="Sinharoy S."/>
            <person name="Sterck L."/>
            <person name="Viollet A."/>
            <person name="Wang B.B."/>
            <person name="Wang K."/>
            <person name="Wang M."/>
            <person name="Wang X."/>
            <person name="Warfsmann J."/>
            <person name="Weissenbach J."/>
            <person name="White D.D."/>
            <person name="White J.D."/>
            <person name="Wiley G.B."/>
            <person name="Wincker P."/>
            <person name="Xing Y."/>
            <person name="Yang L."/>
            <person name="Yao Z."/>
            <person name="Ying F."/>
            <person name="Zhai J."/>
            <person name="Zhou L."/>
            <person name="Zuber A."/>
            <person name="Denarie J."/>
            <person name="Dixon R.A."/>
            <person name="May G.D."/>
            <person name="Schwartz D.C."/>
            <person name="Rogers J."/>
            <person name="Quetier F."/>
            <person name="Town C.D."/>
            <person name="Roe B.A."/>
        </authorList>
    </citation>
    <scope>NUCLEOTIDE SEQUENCE [LARGE SCALE GENOMIC DNA]</scope>
    <source>
        <strain evidence="1">A17</strain>
        <strain evidence="2 3">cv. Jemalong A17</strain>
    </source>
</reference>
<reference evidence="1 3" key="2">
    <citation type="journal article" date="2014" name="BMC Genomics">
        <title>An improved genome release (version Mt4.0) for the model legume Medicago truncatula.</title>
        <authorList>
            <person name="Tang H."/>
            <person name="Krishnakumar V."/>
            <person name="Bidwell S."/>
            <person name="Rosen B."/>
            <person name="Chan A."/>
            <person name="Zhou S."/>
            <person name="Gentzbittel L."/>
            <person name="Childs K.L."/>
            <person name="Yandell M."/>
            <person name="Gundlach H."/>
            <person name="Mayer K.F."/>
            <person name="Schwartz D.C."/>
            <person name="Town C.D."/>
        </authorList>
    </citation>
    <scope>GENOME REANNOTATION</scope>
    <source>
        <strain evidence="1">A17</strain>
        <strain evidence="2 3">cv. Jemalong A17</strain>
    </source>
</reference>
<dbReference type="InterPro" id="IPR012337">
    <property type="entry name" value="RNaseH-like_sf"/>
</dbReference>
<evidence type="ECO:0000313" key="2">
    <source>
        <dbReference type="EnsemblPlants" id="KEH30366"/>
    </source>
</evidence>
<sequence length="132" mass="15102">MSPGRLPCPCSWQPYFIVDKTVAFVQQFGIKLIHSFPYYAHANGQVEAINRNITTLIKKTLRINLENDVKHYMSQLLPHPQDTQQRPQGGYELEIFEPFLITLSARQTYMAATWTTLHGLRARGAQDREAGV</sequence>
<organism evidence="1 3">
    <name type="scientific">Medicago truncatula</name>
    <name type="common">Barrel medic</name>
    <name type="synonym">Medicago tribuloides</name>
    <dbReference type="NCBI Taxonomy" id="3880"/>
    <lineage>
        <taxon>Eukaryota</taxon>
        <taxon>Viridiplantae</taxon>
        <taxon>Streptophyta</taxon>
        <taxon>Embryophyta</taxon>
        <taxon>Tracheophyta</taxon>
        <taxon>Spermatophyta</taxon>
        <taxon>Magnoliopsida</taxon>
        <taxon>eudicotyledons</taxon>
        <taxon>Gunneridae</taxon>
        <taxon>Pentapetalae</taxon>
        <taxon>rosids</taxon>
        <taxon>fabids</taxon>
        <taxon>Fabales</taxon>
        <taxon>Fabaceae</taxon>
        <taxon>Papilionoideae</taxon>
        <taxon>50 kb inversion clade</taxon>
        <taxon>NPAAA clade</taxon>
        <taxon>Hologalegina</taxon>
        <taxon>IRL clade</taxon>
        <taxon>Trifolieae</taxon>
        <taxon>Medicago</taxon>
    </lineage>
</organism>
<dbReference type="GO" id="GO:0003676">
    <property type="term" value="F:nucleic acid binding"/>
    <property type="evidence" value="ECO:0007669"/>
    <property type="project" value="InterPro"/>
</dbReference>
<keyword evidence="3" id="KW-1185">Reference proteome</keyword>